<keyword evidence="1" id="KW-0472">Membrane</keyword>
<sequence length="432" mass="48645">MAVSLPSIGTASVLVGTCTVYFFLLLFRIRRTRRLQRWVHQQLSIANFDYAGRPTLEQRLRLRAMENHRLTAAYEIRNSLTTVSRSTHKDFLNKAAWILKRKDRSWKEVYRMAETFLKFEVDTALTRGRHSLCLAESVRCMVFAVVLFDSFQINSMGIPRPRLVAITNEINEQWLRSKRTPSDVAPSPLLNSTVASLNITSPFPDAESAVLSPSEVLSLIMPQYETLWRVVLLTFVTAYHHQPDAYPDTVQRTSDVPACLGDPANEKEALKLAKEGLRLYPSNKHLYRASPSHLYDLEERNAEEHNPSLTALGPAPVAADIASLHRHPFIWGNDALAFRPARFDDGVFTPLQRDAYLPFSLPPHKCPAAGTRGNDTSFGERMVVVLVVALGRRLGREMGKVVLGEEIGVNGELPTGRDEMEEWAWEGHATVS</sequence>
<dbReference type="GO" id="GO:0004497">
    <property type="term" value="F:monooxygenase activity"/>
    <property type="evidence" value="ECO:0007669"/>
    <property type="project" value="InterPro"/>
</dbReference>
<dbReference type="AlphaFoldDB" id="A0AAN7HUD0"/>
<organism evidence="2 3">
    <name type="scientific">Corynascus novoguineensis</name>
    <dbReference type="NCBI Taxonomy" id="1126955"/>
    <lineage>
        <taxon>Eukaryota</taxon>
        <taxon>Fungi</taxon>
        <taxon>Dikarya</taxon>
        <taxon>Ascomycota</taxon>
        <taxon>Pezizomycotina</taxon>
        <taxon>Sordariomycetes</taxon>
        <taxon>Sordariomycetidae</taxon>
        <taxon>Sordariales</taxon>
        <taxon>Chaetomiaceae</taxon>
        <taxon>Corynascus</taxon>
    </lineage>
</organism>
<evidence type="ECO:0000256" key="1">
    <source>
        <dbReference type="SAM" id="Phobius"/>
    </source>
</evidence>
<evidence type="ECO:0000313" key="2">
    <source>
        <dbReference type="EMBL" id="KAK4251600.1"/>
    </source>
</evidence>
<comment type="caution">
    <text evidence="2">The sequence shown here is derived from an EMBL/GenBank/DDBJ whole genome shotgun (WGS) entry which is preliminary data.</text>
</comment>
<accession>A0AAN7HUD0</accession>
<dbReference type="EMBL" id="MU857604">
    <property type="protein sequence ID" value="KAK4251600.1"/>
    <property type="molecule type" value="Genomic_DNA"/>
</dbReference>
<evidence type="ECO:0008006" key="4">
    <source>
        <dbReference type="Google" id="ProtNLM"/>
    </source>
</evidence>
<protein>
    <recommendedName>
        <fullName evidence="4">Cytochrome P450</fullName>
    </recommendedName>
</protein>
<reference evidence="2" key="1">
    <citation type="journal article" date="2023" name="Mol. Phylogenet. Evol.">
        <title>Genome-scale phylogeny and comparative genomics of the fungal order Sordariales.</title>
        <authorList>
            <person name="Hensen N."/>
            <person name="Bonometti L."/>
            <person name="Westerberg I."/>
            <person name="Brannstrom I.O."/>
            <person name="Guillou S."/>
            <person name="Cros-Aarteil S."/>
            <person name="Calhoun S."/>
            <person name="Haridas S."/>
            <person name="Kuo A."/>
            <person name="Mondo S."/>
            <person name="Pangilinan J."/>
            <person name="Riley R."/>
            <person name="LaButti K."/>
            <person name="Andreopoulos B."/>
            <person name="Lipzen A."/>
            <person name="Chen C."/>
            <person name="Yan M."/>
            <person name="Daum C."/>
            <person name="Ng V."/>
            <person name="Clum A."/>
            <person name="Steindorff A."/>
            <person name="Ohm R.A."/>
            <person name="Martin F."/>
            <person name="Silar P."/>
            <person name="Natvig D.O."/>
            <person name="Lalanne C."/>
            <person name="Gautier V."/>
            <person name="Ament-Velasquez S.L."/>
            <person name="Kruys A."/>
            <person name="Hutchinson M.I."/>
            <person name="Powell A.J."/>
            <person name="Barry K."/>
            <person name="Miller A.N."/>
            <person name="Grigoriev I.V."/>
            <person name="Debuchy R."/>
            <person name="Gladieux P."/>
            <person name="Hiltunen Thoren M."/>
            <person name="Johannesson H."/>
        </authorList>
    </citation>
    <scope>NUCLEOTIDE SEQUENCE</scope>
    <source>
        <strain evidence="2">CBS 359.72</strain>
    </source>
</reference>
<reference evidence="2" key="2">
    <citation type="submission" date="2023-05" db="EMBL/GenBank/DDBJ databases">
        <authorList>
            <consortium name="Lawrence Berkeley National Laboratory"/>
            <person name="Steindorff A."/>
            <person name="Hensen N."/>
            <person name="Bonometti L."/>
            <person name="Westerberg I."/>
            <person name="Brannstrom I.O."/>
            <person name="Guillou S."/>
            <person name="Cros-Aarteil S."/>
            <person name="Calhoun S."/>
            <person name="Haridas S."/>
            <person name="Kuo A."/>
            <person name="Mondo S."/>
            <person name="Pangilinan J."/>
            <person name="Riley R."/>
            <person name="Labutti K."/>
            <person name="Andreopoulos B."/>
            <person name="Lipzen A."/>
            <person name="Chen C."/>
            <person name="Yanf M."/>
            <person name="Daum C."/>
            <person name="Ng V."/>
            <person name="Clum A."/>
            <person name="Ohm R."/>
            <person name="Martin F."/>
            <person name="Silar P."/>
            <person name="Natvig D."/>
            <person name="Lalanne C."/>
            <person name="Gautier V."/>
            <person name="Ament-Velasquez S.L."/>
            <person name="Kruys A."/>
            <person name="Hutchinson M.I."/>
            <person name="Powell A.J."/>
            <person name="Barry K."/>
            <person name="Miller A.N."/>
            <person name="Grigoriev I.V."/>
            <person name="Debuchy R."/>
            <person name="Gladieux P."/>
            <person name="Thoren M.H."/>
            <person name="Johannesson H."/>
        </authorList>
    </citation>
    <scope>NUCLEOTIDE SEQUENCE</scope>
    <source>
        <strain evidence="2">CBS 359.72</strain>
    </source>
</reference>
<keyword evidence="1" id="KW-0812">Transmembrane</keyword>
<keyword evidence="1" id="KW-1133">Transmembrane helix</keyword>
<evidence type="ECO:0000313" key="3">
    <source>
        <dbReference type="Proteomes" id="UP001303647"/>
    </source>
</evidence>
<name>A0AAN7HUD0_9PEZI</name>
<dbReference type="GO" id="GO:0016705">
    <property type="term" value="F:oxidoreductase activity, acting on paired donors, with incorporation or reduction of molecular oxygen"/>
    <property type="evidence" value="ECO:0007669"/>
    <property type="project" value="InterPro"/>
</dbReference>
<keyword evidence="3" id="KW-1185">Reference proteome</keyword>
<dbReference type="GO" id="GO:0005506">
    <property type="term" value="F:iron ion binding"/>
    <property type="evidence" value="ECO:0007669"/>
    <property type="project" value="InterPro"/>
</dbReference>
<dbReference type="InterPro" id="IPR036396">
    <property type="entry name" value="Cyt_P450_sf"/>
</dbReference>
<proteinExistence type="predicted"/>
<dbReference type="Gene3D" id="1.10.630.10">
    <property type="entry name" value="Cytochrome P450"/>
    <property type="match status" value="1"/>
</dbReference>
<feature type="transmembrane region" description="Helical" evidence="1">
    <location>
        <begin position="6"/>
        <end position="27"/>
    </location>
</feature>
<dbReference type="GO" id="GO:0020037">
    <property type="term" value="F:heme binding"/>
    <property type="evidence" value="ECO:0007669"/>
    <property type="project" value="InterPro"/>
</dbReference>
<gene>
    <name evidence="2" type="ORF">C7999DRAFT_37344</name>
</gene>
<dbReference type="Proteomes" id="UP001303647">
    <property type="component" value="Unassembled WGS sequence"/>
</dbReference>
<dbReference type="SUPFAM" id="SSF48264">
    <property type="entry name" value="Cytochrome P450"/>
    <property type="match status" value="1"/>
</dbReference>